<dbReference type="Gene3D" id="1.10.510.10">
    <property type="entry name" value="Transferase(Phosphotransferase) domain 1"/>
    <property type="match status" value="1"/>
</dbReference>
<name>A0ABR1U9R1_9PEZI</name>
<accession>A0ABR1U9R1</accession>
<dbReference type="PROSITE" id="PS00107">
    <property type="entry name" value="PROTEIN_KINASE_ATP"/>
    <property type="match status" value="1"/>
</dbReference>
<feature type="compositionally biased region" description="Basic residues" evidence="2">
    <location>
        <begin position="9"/>
        <end position="22"/>
    </location>
</feature>
<dbReference type="PROSITE" id="PS50011">
    <property type="entry name" value="PROTEIN_KINASE_DOM"/>
    <property type="match status" value="1"/>
</dbReference>
<gene>
    <name evidence="4" type="ORF">PG993_000843</name>
</gene>
<evidence type="ECO:0000256" key="1">
    <source>
        <dbReference type="PROSITE-ProRule" id="PRU10141"/>
    </source>
</evidence>
<proteinExistence type="predicted"/>
<reference evidence="4 5" key="1">
    <citation type="submission" date="2023-01" db="EMBL/GenBank/DDBJ databases">
        <title>Analysis of 21 Apiospora genomes using comparative genomics revels a genus with tremendous synthesis potential of carbohydrate active enzymes and secondary metabolites.</title>
        <authorList>
            <person name="Sorensen T."/>
        </authorList>
    </citation>
    <scope>NUCLEOTIDE SEQUENCE [LARGE SCALE GENOMIC DNA]</scope>
    <source>
        <strain evidence="4 5">CBS 33761</strain>
    </source>
</reference>
<keyword evidence="1" id="KW-0547">Nucleotide-binding</keyword>
<evidence type="ECO:0000313" key="4">
    <source>
        <dbReference type="EMBL" id="KAK8055616.1"/>
    </source>
</evidence>
<dbReference type="EMBL" id="JAQQWK010000001">
    <property type="protein sequence ID" value="KAK8055616.1"/>
    <property type="molecule type" value="Genomic_DNA"/>
</dbReference>
<dbReference type="InterPro" id="IPR000719">
    <property type="entry name" value="Prot_kinase_dom"/>
</dbReference>
<feature type="domain" description="Protein kinase" evidence="3">
    <location>
        <begin position="56"/>
        <end position="350"/>
    </location>
</feature>
<protein>
    <recommendedName>
        <fullName evidence="3">Protein kinase domain-containing protein</fullName>
    </recommendedName>
</protein>
<feature type="region of interest" description="Disordered" evidence="2">
    <location>
        <begin position="1"/>
        <end position="34"/>
    </location>
</feature>
<sequence>MRAFFGLSLKKKKKSKRKKRRGGSSDDDAEWKKTDPYLPSGVKAHLTRHFRGRGDYKFNRLVGAGGYGIVALLEDTATNPPKRAIIKRALRKDMVDDLRDEIESLKRFRGSAHIVQMVSYRDRSANKTSSDGTLPGPYIILDYLENGTFKDFLERVIQAKAQVPNRVLWSILLCFIRVCVGLTWPTRGVQGQQEQLEQTSAVRGPTAAIAHNDLHMGNVMFGSLRPEVEHSLVPIAKVIDFGAAQSSELYPEPAAGGAPSIWQGHPSNTEALARMLLRLITWTPGALPRNTAVMSNGVETEAALLWAPDKYQRYPWLDERLRLIIGGLMTRDYRNRPTLEGLLQGTLQVVSNLSSRDFPTRLQQGETSQAVMAFVQRFILDAEGN</sequence>
<dbReference type="InterPro" id="IPR017441">
    <property type="entry name" value="Protein_kinase_ATP_BS"/>
</dbReference>
<keyword evidence="5" id="KW-1185">Reference proteome</keyword>
<evidence type="ECO:0000259" key="3">
    <source>
        <dbReference type="PROSITE" id="PS50011"/>
    </source>
</evidence>
<evidence type="ECO:0000313" key="5">
    <source>
        <dbReference type="Proteomes" id="UP001444661"/>
    </source>
</evidence>
<dbReference type="SMART" id="SM00220">
    <property type="entry name" value="S_TKc"/>
    <property type="match status" value="1"/>
</dbReference>
<keyword evidence="1" id="KW-0067">ATP-binding</keyword>
<comment type="caution">
    <text evidence="4">The sequence shown here is derived from an EMBL/GenBank/DDBJ whole genome shotgun (WGS) entry which is preliminary data.</text>
</comment>
<dbReference type="Proteomes" id="UP001444661">
    <property type="component" value="Unassembled WGS sequence"/>
</dbReference>
<dbReference type="SUPFAM" id="SSF56112">
    <property type="entry name" value="Protein kinase-like (PK-like)"/>
    <property type="match status" value="1"/>
</dbReference>
<dbReference type="InterPro" id="IPR011009">
    <property type="entry name" value="Kinase-like_dom_sf"/>
</dbReference>
<organism evidence="4 5">
    <name type="scientific">Apiospora rasikravindrae</name>
    <dbReference type="NCBI Taxonomy" id="990691"/>
    <lineage>
        <taxon>Eukaryota</taxon>
        <taxon>Fungi</taxon>
        <taxon>Dikarya</taxon>
        <taxon>Ascomycota</taxon>
        <taxon>Pezizomycotina</taxon>
        <taxon>Sordariomycetes</taxon>
        <taxon>Xylariomycetidae</taxon>
        <taxon>Amphisphaeriales</taxon>
        <taxon>Apiosporaceae</taxon>
        <taxon>Apiospora</taxon>
    </lineage>
</organism>
<evidence type="ECO:0000256" key="2">
    <source>
        <dbReference type="SAM" id="MobiDB-lite"/>
    </source>
</evidence>
<feature type="binding site" evidence="1">
    <location>
        <position position="87"/>
    </location>
    <ligand>
        <name>ATP</name>
        <dbReference type="ChEBI" id="CHEBI:30616"/>
    </ligand>
</feature>